<name>A0ABW5LL82_9FLAO</name>
<evidence type="ECO:0000313" key="1">
    <source>
        <dbReference type="EMBL" id="MFD2565515.1"/>
    </source>
</evidence>
<organism evidence="1 2">
    <name type="scientific">Aquimarina rubra</name>
    <dbReference type="NCBI Taxonomy" id="1920033"/>
    <lineage>
        <taxon>Bacteria</taxon>
        <taxon>Pseudomonadati</taxon>
        <taxon>Bacteroidota</taxon>
        <taxon>Flavobacteriia</taxon>
        <taxon>Flavobacteriales</taxon>
        <taxon>Flavobacteriaceae</taxon>
        <taxon>Aquimarina</taxon>
    </lineage>
</organism>
<gene>
    <name evidence="1" type="ORF">ACFSR1_22760</name>
</gene>
<keyword evidence="2" id="KW-1185">Reference proteome</keyword>
<dbReference type="InterPro" id="IPR027375">
    <property type="entry name" value="DKNYY"/>
</dbReference>
<dbReference type="Proteomes" id="UP001597319">
    <property type="component" value="Unassembled WGS sequence"/>
</dbReference>
<evidence type="ECO:0000313" key="2">
    <source>
        <dbReference type="Proteomes" id="UP001597319"/>
    </source>
</evidence>
<dbReference type="RefSeq" id="WP_378295325.1">
    <property type="nucleotide sequence ID" value="NZ_JBHULE010000035.1"/>
</dbReference>
<proteinExistence type="predicted"/>
<protein>
    <submittedName>
        <fullName evidence="1">DKNYY domain-containing protein</fullName>
    </submittedName>
</protein>
<dbReference type="Pfam" id="PF13644">
    <property type="entry name" value="DKNYY"/>
    <property type="match status" value="1"/>
</dbReference>
<sequence>MIIAAILLIIGSLFIYGVYRFFNPFGKAVNKELSDSYYYTRDGEGIIYSPMGNWFSLGKDEMQVDLATFQVLGRDYAKDKQYAYFKSRIINSPIDVPSFQVKAGFVPMDKNHVYILTDDLYYLHDSDEEGFKILEGADAETYEPLGYDFAKDKNFIYRNNQICTEVDHGSFEIINDQFCKDKNGVYHYYYGKPLLKVEEANPAKVISLTSSHIRDDQNVYFYLSHRGFENIDKVIILPFQDSEQISFFEDHSLLKIDNQIFYEGLIIEGADASTFKDIEYGYAKDVNHVFFHGKIIEGADVNTFKYNDVNYTFSDKNHIYEAGEVVKKKN</sequence>
<comment type="caution">
    <text evidence="1">The sequence shown here is derived from an EMBL/GenBank/DDBJ whole genome shotgun (WGS) entry which is preliminary data.</text>
</comment>
<dbReference type="EMBL" id="JBHULE010000035">
    <property type="protein sequence ID" value="MFD2565515.1"/>
    <property type="molecule type" value="Genomic_DNA"/>
</dbReference>
<reference evidence="2" key="1">
    <citation type="journal article" date="2019" name="Int. J. Syst. Evol. Microbiol.">
        <title>The Global Catalogue of Microorganisms (GCM) 10K type strain sequencing project: providing services to taxonomists for standard genome sequencing and annotation.</title>
        <authorList>
            <consortium name="The Broad Institute Genomics Platform"/>
            <consortium name="The Broad Institute Genome Sequencing Center for Infectious Disease"/>
            <person name="Wu L."/>
            <person name="Ma J."/>
        </authorList>
    </citation>
    <scope>NUCLEOTIDE SEQUENCE [LARGE SCALE GENOMIC DNA]</scope>
    <source>
        <strain evidence="2">KCTC 52274</strain>
    </source>
</reference>
<accession>A0ABW5LL82</accession>